<dbReference type="GeneID" id="71990958"/>
<protein>
    <submittedName>
        <fullName evidence="1">Uncharacterized protein</fullName>
    </submittedName>
</protein>
<proteinExistence type="predicted"/>
<evidence type="ECO:0000313" key="1">
    <source>
        <dbReference type="EMBL" id="UJO20763.1"/>
    </source>
</evidence>
<reference evidence="1" key="1">
    <citation type="submission" date="2021-12" db="EMBL/GenBank/DDBJ databases">
        <authorList>
            <person name="Zaccaron A."/>
            <person name="Stergiopoulos I."/>
        </authorList>
    </citation>
    <scope>NUCLEOTIDE SEQUENCE</scope>
    <source>
        <strain evidence="1">Race5_Kim</strain>
    </source>
</reference>
<dbReference type="AlphaFoldDB" id="A0A9Q8PE16"/>
<dbReference type="KEGG" id="ffu:CLAFUR5_11080"/>
<evidence type="ECO:0000313" key="2">
    <source>
        <dbReference type="Proteomes" id="UP000756132"/>
    </source>
</evidence>
<sequence length="165" mass="19027">MAKRPRNPQAHLLCIPRGLTLACKQLYCETHDRFKGITAEVKEKANLFTWLKKHGKKAALLPTIRLDLPPRSSTYPIVDHDCAYGWAVYRRIKFHDRVHPLRSVQRQARDVEIKLPKDVLQVRVYADAVGREMVWTSAPQDLEDTYDRTIARLHDELTLSRASGS</sequence>
<dbReference type="Proteomes" id="UP000756132">
    <property type="component" value="Chromosome 8"/>
</dbReference>
<dbReference type="RefSeq" id="XP_047765129.1">
    <property type="nucleotide sequence ID" value="XM_047910228.1"/>
</dbReference>
<accession>A0A9Q8PE16</accession>
<keyword evidence="2" id="KW-1185">Reference proteome</keyword>
<gene>
    <name evidence="1" type="ORF">CLAFUR5_11080</name>
</gene>
<reference evidence="1" key="2">
    <citation type="journal article" date="2022" name="Microb. Genom.">
        <title>A chromosome-scale genome assembly of the tomato pathogen Cladosporium fulvum reveals a compartmentalized genome architecture and the presence of a dispensable chromosome.</title>
        <authorList>
            <person name="Zaccaron A.Z."/>
            <person name="Chen L.H."/>
            <person name="Samaras A."/>
            <person name="Stergiopoulos I."/>
        </authorList>
    </citation>
    <scope>NUCLEOTIDE SEQUENCE</scope>
    <source>
        <strain evidence="1">Race5_Kim</strain>
    </source>
</reference>
<organism evidence="1 2">
    <name type="scientific">Passalora fulva</name>
    <name type="common">Tomato leaf mold</name>
    <name type="synonym">Cladosporium fulvum</name>
    <dbReference type="NCBI Taxonomy" id="5499"/>
    <lineage>
        <taxon>Eukaryota</taxon>
        <taxon>Fungi</taxon>
        <taxon>Dikarya</taxon>
        <taxon>Ascomycota</taxon>
        <taxon>Pezizomycotina</taxon>
        <taxon>Dothideomycetes</taxon>
        <taxon>Dothideomycetidae</taxon>
        <taxon>Mycosphaerellales</taxon>
        <taxon>Mycosphaerellaceae</taxon>
        <taxon>Fulvia</taxon>
    </lineage>
</organism>
<dbReference type="EMBL" id="CP090170">
    <property type="protein sequence ID" value="UJO20763.1"/>
    <property type="molecule type" value="Genomic_DNA"/>
</dbReference>
<name>A0A9Q8PE16_PASFU</name>